<keyword evidence="4" id="KW-0812">Transmembrane</keyword>
<dbReference type="PANTHER" id="PTHR30097:SF4">
    <property type="entry name" value="SLR6042 PROTEIN"/>
    <property type="match status" value="1"/>
</dbReference>
<evidence type="ECO:0000256" key="3">
    <source>
        <dbReference type="SAM" id="MobiDB-lite"/>
    </source>
</evidence>
<gene>
    <name evidence="7" type="ORF">G4D72_10465</name>
</gene>
<dbReference type="Gene3D" id="2.40.50.100">
    <property type="match status" value="1"/>
</dbReference>
<proteinExistence type="inferred from homology"/>
<evidence type="ECO:0000313" key="8">
    <source>
        <dbReference type="Proteomes" id="UP000800984"/>
    </source>
</evidence>
<name>A0ABX0I5X2_9FLAO</name>
<dbReference type="Gene3D" id="2.40.30.170">
    <property type="match status" value="1"/>
</dbReference>
<dbReference type="SUPFAM" id="SSF111369">
    <property type="entry name" value="HlyD-like secretion proteins"/>
    <property type="match status" value="1"/>
</dbReference>
<keyword evidence="2" id="KW-0813">Transport</keyword>
<evidence type="ECO:0000259" key="5">
    <source>
        <dbReference type="Pfam" id="PF25917"/>
    </source>
</evidence>
<dbReference type="InterPro" id="IPR051909">
    <property type="entry name" value="MFP_Cation_Efflux"/>
</dbReference>
<dbReference type="InterPro" id="IPR006143">
    <property type="entry name" value="RND_pump_MFP"/>
</dbReference>
<keyword evidence="8" id="KW-1185">Reference proteome</keyword>
<keyword evidence="4" id="KW-1133">Transmembrane helix</keyword>
<protein>
    <submittedName>
        <fullName evidence="7">Efflux RND transporter periplasmic adaptor subunit</fullName>
    </submittedName>
</protein>
<dbReference type="Pfam" id="PF25917">
    <property type="entry name" value="BSH_RND"/>
    <property type="match status" value="1"/>
</dbReference>
<feature type="domain" description="Multidrug resistance protein MdtA-like barrel-sandwich hybrid" evidence="5">
    <location>
        <begin position="96"/>
        <end position="239"/>
    </location>
</feature>
<keyword evidence="4" id="KW-0472">Membrane</keyword>
<organism evidence="7 8">
    <name type="scientific">Flavobacterium difficile</name>
    <dbReference type="NCBI Taxonomy" id="2709659"/>
    <lineage>
        <taxon>Bacteria</taxon>
        <taxon>Pseudomonadati</taxon>
        <taxon>Bacteroidota</taxon>
        <taxon>Flavobacteriia</taxon>
        <taxon>Flavobacteriales</taxon>
        <taxon>Flavobacteriaceae</taxon>
        <taxon>Flavobacterium</taxon>
    </lineage>
</organism>
<evidence type="ECO:0000256" key="2">
    <source>
        <dbReference type="ARBA" id="ARBA00022448"/>
    </source>
</evidence>
<evidence type="ECO:0000256" key="4">
    <source>
        <dbReference type="SAM" id="Phobius"/>
    </source>
</evidence>
<comment type="similarity">
    <text evidence="1">Belongs to the membrane fusion protein (MFP) (TC 8.A.1) family.</text>
</comment>
<dbReference type="InterPro" id="IPR058625">
    <property type="entry name" value="MdtA-like_BSH"/>
</dbReference>
<dbReference type="RefSeq" id="WP_166077648.1">
    <property type="nucleotide sequence ID" value="NZ_JAAJBT010000006.1"/>
</dbReference>
<dbReference type="Pfam" id="PF25954">
    <property type="entry name" value="Beta-barrel_RND_2"/>
    <property type="match status" value="1"/>
</dbReference>
<dbReference type="Proteomes" id="UP000800984">
    <property type="component" value="Unassembled WGS sequence"/>
</dbReference>
<comment type="caution">
    <text evidence="7">The sequence shown here is derived from an EMBL/GenBank/DDBJ whole genome shotgun (WGS) entry which is preliminary data.</text>
</comment>
<dbReference type="NCBIfam" id="TIGR01730">
    <property type="entry name" value="RND_mfp"/>
    <property type="match status" value="1"/>
</dbReference>
<accession>A0ABX0I5X2</accession>
<reference evidence="7 8" key="1">
    <citation type="submission" date="2020-02" db="EMBL/GenBank/DDBJ databases">
        <authorList>
            <person name="Chen W.-M."/>
        </authorList>
    </citation>
    <scope>NUCLEOTIDE SEQUENCE [LARGE SCALE GENOMIC DNA]</scope>
    <source>
        <strain evidence="7 8">KDG-16</strain>
    </source>
</reference>
<evidence type="ECO:0000259" key="6">
    <source>
        <dbReference type="Pfam" id="PF25954"/>
    </source>
</evidence>
<sequence>MKKSNIIYASIVGAIILAVILYFSLRHTEGDGHVHTDGEALTEESHSEEKEPTAIKEVELNEAQFKASSIELGTFSDKNLSEVIKANGYTKLPPQNQADVSVFTTGIVKTINVIEGQRVSKGQTIATIESPEFTKIQEAYLTSKSNLEYLKLEFERQKTLSDEEVNSKKVFQKTKSDYEIERARFNSLQKQLNTLHISGNGNTTATVPVIAPISGNITEIYIKIGSNVEAGKPLMNIVDNSKLHVDLLVYEKDLFKVKQGQNVRFILTNQNNTEINGKIFSVGKSFENETKSVAVHADISNFQQKLIPGMYVNALIDAGANTVKALPTEAIIKADGREFIFVSEEGHKEEVAHDEKEGHNHEDGDKHEEAEGKTFHFQRIEVKTGTSQLGYTQVTLLQKIEANAKIVLKGAYYVQSHLLKSEGGGGHEH</sequence>
<dbReference type="Gene3D" id="2.40.420.20">
    <property type="match status" value="1"/>
</dbReference>
<feature type="region of interest" description="Disordered" evidence="3">
    <location>
        <begin position="348"/>
        <end position="368"/>
    </location>
</feature>
<feature type="domain" description="CusB-like beta-barrel" evidence="6">
    <location>
        <begin position="246"/>
        <end position="316"/>
    </location>
</feature>
<dbReference type="PANTHER" id="PTHR30097">
    <property type="entry name" value="CATION EFFLUX SYSTEM PROTEIN CUSB"/>
    <property type="match status" value="1"/>
</dbReference>
<feature type="transmembrane region" description="Helical" evidence="4">
    <location>
        <begin position="6"/>
        <end position="25"/>
    </location>
</feature>
<evidence type="ECO:0000313" key="7">
    <source>
        <dbReference type="EMBL" id="NHM02527.1"/>
    </source>
</evidence>
<dbReference type="EMBL" id="JAAJBT010000006">
    <property type="protein sequence ID" value="NHM02527.1"/>
    <property type="molecule type" value="Genomic_DNA"/>
</dbReference>
<evidence type="ECO:0000256" key="1">
    <source>
        <dbReference type="ARBA" id="ARBA00009477"/>
    </source>
</evidence>
<dbReference type="InterPro" id="IPR058792">
    <property type="entry name" value="Beta-barrel_RND_2"/>
</dbReference>